<evidence type="ECO:0000313" key="1">
    <source>
        <dbReference type="EMBL" id="KKM79134.1"/>
    </source>
</evidence>
<name>A0A0F9KAB0_9ZZZZ</name>
<proteinExistence type="predicted"/>
<reference evidence="1" key="1">
    <citation type="journal article" date="2015" name="Nature">
        <title>Complex archaea that bridge the gap between prokaryotes and eukaryotes.</title>
        <authorList>
            <person name="Spang A."/>
            <person name="Saw J.H."/>
            <person name="Jorgensen S.L."/>
            <person name="Zaremba-Niedzwiedzka K."/>
            <person name="Martijn J."/>
            <person name="Lind A.E."/>
            <person name="van Eijk R."/>
            <person name="Schleper C."/>
            <person name="Guy L."/>
            <person name="Ettema T.J."/>
        </authorList>
    </citation>
    <scope>NUCLEOTIDE SEQUENCE</scope>
</reference>
<accession>A0A0F9KAB0</accession>
<comment type="caution">
    <text evidence="1">The sequence shown here is derived from an EMBL/GenBank/DDBJ whole genome shotgun (WGS) entry which is preliminary data.</text>
</comment>
<organism evidence="1">
    <name type="scientific">marine sediment metagenome</name>
    <dbReference type="NCBI Taxonomy" id="412755"/>
    <lineage>
        <taxon>unclassified sequences</taxon>
        <taxon>metagenomes</taxon>
        <taxon>ecological metagenomes</taxon>
    </lineage>
</organism>
<sequence>MRKGGRCVMTLDGAEVKDKTYIFDLSIIKSNDISYKSKLEIVSEFNTFIEK</sequence>
<gene>
    <name evidence="1" type="ORF">LCGC14_1352960</name>
</gene>
<protein>
    <submittedName>
        <fullName evidence="1">Uncharacterized protein</fullName>
    </submittedName>
</protein>
<dbReference type="EMBL" id="LAZR01008380">
    <property type="protein sequence ID" value="KKM79134.1"/>
    <property type="molecule type" value="Genomic_DNA"/>
</dbReference>
<dbReference type="AlphaFoldDB" id="A0A0F9KAB0"/>